<name>A0A0A9EQ89_ARUDO</name>
<sequence>MALESAGLFRTDGLMKEKVMSSIHYRSFVFLLSS</sequence>
<reference evidence="1" key="2">
    <citation type="journal article" date="2015" name="Data Brief">
        <title>Shoot transcriptome of the giant reed, Arundo donax.</title>
        <authorList>
            <person name="Barrero R.A."/>
            <person name="Guerrero F.D."/>
            <person name="Moolhuijzen P."/>
            <person name="Goolsby J.A."/>
            <person name="Tidwell J."/>
            <person name="Bellgard S.E."/>
            <person name="Bellgard M.I."/>
        </authorList>
    </citation>
    <scope>NUCLEOTIDE SEQUENCE</scope>
    <source>
        <tissue evidence="1">Shoot tissue taken approximately 20 cm above the soil surface</tissue>
    </source>
</reference>
<dbReference type="EMBL" id="GBRH01197855">
    <property type="protein sequence ID" value="JAE00041.1"/>
    <property type="molecule type" value="Transcribed_RNA"/>
</dbReference>
<dbReference type="AlphaFoldDB" id="A0A0A9EQ89"/>
<accession>A0A0A9EQ89</accession>
<evidence type="ECO:0000313" key="1">
    <source>
        <dbReference type="EMBL" id="JAE00041.1"/>
    </source>
</evidence>
<protein>
    <submittedName>
        <fullName evidence="1">Uncharacterized protein</fullName>
    </submittedName>
</protein>
<proteinExistence type="predicted"/>
<reference evidence="1" key="1">
    <citation type="submission" date="2014-09" db="EMBL/GenBank/DDBJ databases">
        <authorList>
            <person name="Magalhaes I.L.F."/>
            <person name="Oliveira U."/>
            <person name="Santos F.R."/>
            <person name="Vidigal T.H.D.A."/>
            <person name="Brescovit A.D."/>
            <person name="Santos A.J."/>
        </authorList>
    </citation>
    <scope>NUCLEOTIDE SEQUENCE</scope>
    <source>
        <tissue evidence="1">Shoot tissue taken approximately 20 cm above the soil surface</tissue>
    </source>
</reference>
<organism evidence="1">
    <name type="scientific">Arundo donax</name>
    <name type="common">Giant reed</name>
    <name type="synonym">Donax arundinaceus</name>
    <dbReference type="NCBI Taxonomy" id="35708"/>
    <lineage>
        <taxon>Eukaryota</taxon>
        <taxon>Viridiplantae</taxon>
        <taxon>Streptophyta</taxon>
        <taxon>Embryophyta</taxon>
        <taxon>Tracheophyta</taxon>
        <taxon>Spermatophyta</taxon>
        <taxon>Magnoliopsida</taxon>
        <taxon>Liliopsida</taxon>
        <taxon>Poales</taxon>
        <taxon>Poaceae</taxon>
        <taxon>PACMAD clade</taxon>
        <taxon>Arundinoideae</taxon>
        <taxon>Arundineae</taxon>
        <taxon>Arundo</taxon>
    </lineage>
</organism>